<evidence type="ECO:0000313" key="9">
    <source>
        <dbReference type="Proteomes" id="UP000215086"/>
    </source>
</evidence>
<dbReference type="PANTHER" id="PTHR33317:SF4">
    <property type="entry name" value="POLYNUCLEOTIDYL TRANSFERASE, RIBONUCLEASE H-LIKE SUPERFAMILY PROTEIN"/>
    <property type="match status" value="1"/>
</dbReference>
<dbReference type="InterPro" id="IPR012337">
    <property type="entry name" value="RNaseH-like_sf"/>
</dbReference>
<dbReference type="InterPro" id="IPR006641">
    <property type="entry name" value="YqgF/RNaseH-like_dom"/>
</dbReference>
<evidence type="ECO:0000256" key="2">
    <source>
        <dbReference type="ARBA" id="ARBA00022517"/>
    </source>
</evidence>
<reference evidence="8 9" key="1">
    <citation type="journal article" name="Front. Microbiol.">
        <title>Sugar Metabolism of the First Thermophilic Planctomycete Thermogutta terrifontis: Comparative Genomic and Transcriptomic Approaches.</title>
        <authorList>
            <person name="Elcheninov A.G."/>
            <person name="Menzel P."/>
            <person name="Gudbergsdottir S.R."/>
            <person name="Slesarev A.I."/>
            <person name="Kadnikov V.V."/>
            <person name="Krogh A."/>
            <person name="Bonch-Osmolovskaya E.A."/>
            <person name="Peng X."/>
            <person name="Kublanov I.V."/>
        </authorList>
    </citation>
    <scope>NUCLEOTIDE SEQUENCE [LARGE SCALE GENOMIC DNA]</scope>
    <source>
        <strain evidence="8 9">R1</strain>
    </source>
</reference>
<dbReference type="RefSeq" id="WP_237260240.1">
    <property type="nucleotide sequence ID" value="NZ_CP018477.1"/>
</dbReference>
<dbReference type="InterPro" id="IPR037027">
    <property type="entry name" value="YqgF/RNaseH-like_dom_sf"/>
</dbReference>
<keyword evidence="2 5" id="KW-0690">Ribosome biogenesis</keyword>
<dbReference type="Gene3D" id="3.30.420.140">
    <property type="entry name" value="YqgF/RNase H-like domain"/>
    <property type="match status" value="1"/>
</dbReference>
<evidence type="ECO:0000256" key="6">
    <source>
        <dbReference type="SAM" id="MobiDB-lite"/>
    </source>
</evidence>
<dbReference type="PANTHER" id="PTHR33317">
    <property type="entry name" value="POLYNUCLEOTIDYL TRANSFERASE, RIBONUCLEASE H-LIKE SUPERFAMILY PROTEIN"/>
    <property type="match status" value="1"/>
</dbReference>
<evidence type="ECO:0000256" key="5">
    <source>
        <dbReference type="HAMAP-Rule" id="MF_00651"/>
    </source>
</evidence>
<feature type="region of interest" description="Disordered" evidence="6">
    <location>
        <begin position="161"/>
        <end position="180"/>
    </location>
</feature>
<feature type="domain" description="YqgF/RNase H-like" evidence="7">
    <location>
        <begin position="24"/>
        <end position="124"/>
    </location>
</feature>
<keyword evidence="3 5" id="KW-0540">Nuclease</keyword>
<dbReference type="AlphaFoldDB" id="A0A286RFV0"/>
<dbReference type="EMBL" id="CP018477">
    <property type="protein sequence ID" value="ASV74834.1"/>
    <property type="molecule type" value="Genomic_DNA"/>
</dbReference>
<dbReference type="InterPro" id="IPR005227">
    <property type="entry name" value="YqgF"/>
</dbReference>
<dbReference type="Pfam" id="PF03652">
    <property type="entry name" value="RuvX"/>
    <property type="match status" value="1"/>
</dbReference>
<keyword evidence="9" id="KW-1185">Reference proteome</keyword>
<evidence type="ECO:0000256" key="3">
    <source>
        <dbReference type="ARBA" id="ARBA00022722"/>
    </source>
</evidence>
<gene>
    <name evidence="8" type="ORF">THTE_2232</name>
</gene>
<dbReference type="EC" id="3.1.-.-" evidence="5"/>
<evidence type="ECO:0000256" key="4">
    <source>
        <dbReference type="ARBA" id="ARBA00022801"/>
    </source>
</evidence>
<organism evidence="8 9">
    <name type="scientific">Thermogutta terrifontis</name>
    <dbReference type="NCBI Taxonomy" id="1331910"/>
    <lineage>
        <taxon>Bacteria</taxon>
        <taxon>Pseudomonadati</taxon>
        <taxon>Planctomycetota</taxon>
        <taxon>Planctomycetia</taxon>
        <taxon>Pirellulales</taxon>
        <taxon>Thermoguttaceae</taxon>
        <taxon>Thermogutta</taxon>
    </lineage>
</organism>
<dbReference type="SUPFAM" id="SSF53098">
    <property type="entry name" value="Ribonuclease H-like"/>
    <property type="match status" value="1"/>
</dbReference>
<dbReference type="GO" id="GO:0000967">
    <property type="term" value="P:rRNA 5'-end processing"/>
    <property type="evidence" value="ECO:0007669"/>
    <property type="project" value="UniProtKB-UniRule"/>
</dbReference>
<proteinExistence type="inferred from homology"/>
<evidence type="ECO:0000259" key="7">
    <source>
        <dbReference type="SMART" id="SM00732"/>
    </source>
</evidence>
<dbReference type="HAMAP" id="MF_00651">
    <property type="entry name" value="Nuclease_YqgF"/>
    <property type="match status" value="1"/>
</dbReference>
<protein>
    <recommendedName>
        <fullName evidence="5">Putative pre-16S rRNA nuclease</fullName>
        <ecNumber evidence="5">3.1.-.-</ecNumber>
    </recommendedName>
</protein>
<dbReference type="GO" id="GO:0005829">
    <property type="term" value="C:cytosol"/>
    <property type="evidence" value="ECO:0007669"/>
    <property type="project" value="TreeGrafter"/>
</dbReference>
<dbReference type="GO" id="GO:0016788">
    <property type="term" value="F:hydrolase activity, acting on ester bonds"/>
    <property type="evidence" value="ECO:0007669"/>
    <property type="project" value="UniProtKB-UniRule"/>
</dbReference>
<feature type="compositionally biased region" description="Low complexity" evidence="6">
    <location>
        <begin position="169"/>
        <end position="180"/>
    </location>
</feature>
<dbReference type="KEGG" id="ttf:THTE_2232"/>
<sequence>MSNEPAGEQRQEEGLKRTALPERGRIAGLDYGKTRIGIALSDPGRVLATPWSVYQRRGPSQDAAYFQKLVQQEEIVLFVLGLPVHCDGTESEVSLEVREFGKWLESVTRVPVVYMDERFSTQTAETWLRTANLSRKERQKRVDKLAAQIILSSYLAILKRGDAPPSWTPSPLDDSSSSEE</sequence>
<dbReference type="SMART" id="SM00732">
    <property type="entry name" value="YqgFc"/>
    <property type="match status" value="1"/>
</dbReference>
<keyword evidence="1 5" id="KW-0963">Cytoplasm</keyword>
<keyword evidence="4 5" id="KW-0378">Hydrolase</keyword>
<accession>A0A286RFV0</accession>
<comment type="similarity">
    <text evidence="5">Belongs to the YqgF HJR family.</text>
</comment>
<dbReference type="CDD" id="cd16964">
    <property type="entry name" value="YqgF"/>
    <property type="match status" value="1"/>
</dbReference>
<evidence type="ECO:0000256" key="1">
    <source>
        <dbReference type="ARBA" id="ARBA00022490"/>
    </source>
</evidence>
<dbReference type="GO" id="GO:0004518">
    <property type="term" value="F:nuclease activity"/>
    <property type="evidence" value="ECO:0007669"/>
    <property type="project" value="UniProtKB-KW"/>
</dbReference>
<comment type="function">
    <text evidence="5">Could be a nuclease involved in processing of the 5'-end of pre-16S rRNA.</text>
</comment>
<evidence type="ECO:0000313" key="8">
    <source>
        <dbReference type="EMBL" id="ASV74834.1"/>
    </source>
</evidence>
<comment type="subcellular location">
    <subcellularLocation>
        <location evidence="5">Cytoplasm</location>
    </subcellularLocation>
</comment>
<dbReference type="Proteomes" id="UP000215086">
    <property type="component" value="Chromosome"/>
</dbReference>
<name>A0A286RFV0_9BACT</name>
<dbReference type="NCBIfam" id="TIGR00250">
    <property type="entry name" value="RNAse_H_YqgF"/>
    <property type="match status" value="1"/>
</dbReference>